<keyword evidence="2" id="KW-1185">Reference proteome</keyword>
<gene>
    <name evidence="1" type="ORF">HCN52_00750</name>
</gene>
<accession>A0ABX1C2Q0</accession>
<dbReference type="Proteomes" id="UP000727056">
    <property type="component" value="Unassembled WGS sequence"/>
</dbReference>
<protein>
    <recommendedName>
        <fullName evidence="3">RNHCP domain-containing protein</fullName>
    </recommendedName>
</protein>
<sequence length="76" mass="8384">MQNATTRCCCGGPQHQTGYLDEGEAGPTPDERPPHCCNARMDYRVDDDGAVYLYRCNHCGAEVHMTGGTVDQITHR</sequence>
<proteinExistence type="predicted"/>
<dbReference type="EMBL" id="JAAVJC010000002">
    <property type="protein sequence ID" value="NJQ13514.1"/>
    <property type="molecule type" value="Genomic_DNA"/>
</dbReference>
<reference evidence="1 2" key="1">
    <citation type="submission" date="2020-03" db="EMBL/GenBank/DDBJ databases">
        <title>Draft genome of Streptomyces sp. ventii, isolated from the Axial Seamount in the Pacific Ocean, and resequencing of the two type strains Streptomyces lonarensis strain NCL 716 and Streptomyces bohaiensis strain 11A07.</title>
        <authorList>
            <person name="Loughran R.M."/>
            <person name="Pfannmuller K.M."/>
            <person name="Wasson B.J."/>
            <person name="Deadmond M.C."/>
            <person name="Paddock B.E."/>
            <person name="Koyack M.J."/>
            <person name="Gallegos D.A."/>
            <person name="Mitchell E.A."/>
            <person name="Ushijima B."/>
            <person name="Saw J.H."/>
            <person name="Mcphail K.L."/>
            <person name="Videau P."/>
        </authorList>
    </citation>
    <scope>NUCLEOTIDE SEQUENCE [LARGE SCALE GENOMIC DNA]</scope>
    <source>
        <strain evidence="1 2">11A07</strain>
    </source>
</reference>
<organism evidence="1 2">
    <name type="scientific">Streptomyces bohaiensis</name>
    <dbReference type="NCBI Taxonomy" id="1431344"/>
    <lineage>
        <taxon>Bacteria</taxon>
        <taxon>Bacillati</taxon>
        <taxon>Actinomycetota</taxon>
        <taxon>Actinomycetes</taxon>
        <taxon>Kitasatosporales</taxon>
        <taxon>Streptomycetaceae</taxon>
        <taxon>Streptomyces</taxon>
    </lineage>
</organism>
<comment type="caution">
    <text evidence="1">The sequence shown here is derived from an EMBL/GenBank/DDBJ whole genome shotgun (WGS) entry which is preliminary data.</text>
</comment>
<evidence type="ECO:0000313" key="2">
    <source>
        <dbReference type="Proteomes" id="UP000727056"/>
    </source>
</evidence>
<evidence type="ECO:0000313" key="1">
    <source>
        <dbReference type="EMBL" id="NJQ13514.1"/>
    </source>
</evidence>
<name>A0ABX1C2Q0_9ACTN</name>
<dbReference type="RefSeq" id="WP_168086350.1">
    <property type="nucleotide sequence ID" value="NZ_BHZH01000585.1"/>
</dbReference>
<evidence type="ECO:0008006" key="3">
    <source>
        <dbReference type="Google" id="ProtNLM"/>
    </source>
</evidence>